<evidence type="ECO:0000313" key="2">
    <source>
        <dbReference type="EMBL" id="THY72569.1"/>
    </source>
</evidence>
<dbReference type="PANTHER" id="PTHR47534">
    <property type="entry name" value="YALI0E05731P"/>
    <property type="match status" value="1"/>
</dbReference>
<accession>A0A4S9W510</accession>
<dbReference type="PANTHER" id="PTHR47534:SF3">
    <property type="entry name" value="ALCOHOL DEHYDROGENASE-LIKE C-TERMINAL DOMAIN-CONTAINING PROTEIN"/>
    <property type="match status" value="1"/>
</dbReference>
<evidence type="ECO:0000313" key="3">
    <source>
        <dbReference type="Proteomes" id="UP000305064"/>
    </source>
</evidence>
<dbReference type="InterPro" id="IPR052228">
    <property type="entry name" value="Sec_Metab_Biosynth_Oxidored"/>
</dbReference>
<dbReference type="GO" id="GO:0016491">
    <property type="term" value="F:oxidoreductase activity"/>
    <property type="evidence" value="ECO:0007669"/>
    <property type="project" value="UniProtKB-KW"/>
</dbReference>
<dbReference type="InterPro" id="IPR002347">
    <property type="entry name" value="SDR_fam"/>
</dbReference>
<proteinExistence type="predicted"/>
<dbReference type="EMBL" id="QZBJ01000045">
    <property type="protein sequence ID" value="THY72569.1"/>
    <property type="molecule type" value="Genomic_DNA"/>
</dbReference>
<dbReference type="InterPro" id="IPR036291">
    <property type="entry name" value="NAD(P)-bd_dom_sf"/>
</dbReference>
<keyword evidence="1" id="KW-0560">Oxidoreductase</keyword>
<dbReference type="AlphaFoldDB" id="A0A4S9W510"/>
<dbReference type="Pfam" id="PF00106">
    <property type="entry name" value="adh_short"/>
    <property type="match status" value="1"/>
</dbReference>
<evidence type="ECO:0008006" key="4">
    <source>
        <dbReference type="Google" id="ProtNLM"/>
    </source>
</evidence>
<sequence>MVKINTVKAANAAFTNRQPLTAVFVGATGGIGEATVRQLCKIHGSGGPGLRIIIVGRNTIAAQRIIEECKQAGPHVEICFVHAGDISLLRNVDQACSKVTEILKSSETAQVDMLIMSQGKVEFGGRINTKEGLDESLSLLYYSRMRFITKLLPHLLSSSLLTGAKIVSIYAAGMETWGKLFPQDLSLDEAGHYSFMNCRTHAIAMKTMFLEDLAIRYPGKLSLTHIYPGLVVHSGFDNPTFPWWFRLIWKVMKPFVRFFPMYLTTEESGQRVLFLCTDRYPAKGVELDGESDPVGGQVVHATDGSEGGGAYSVSYTNEINDTKEFYDQLRGKGFRESVLSHTEQVFQAVETKGIWEPKKKL</sequence>
<dbReference type="Proteomes" id="UP000305064">
    <property type="component" value="Unassembled WGS sequence"/>
</dbReference>
<name>A0A4S9W510_AURPU</name>
<dbReference type="Gene3D" id="3.40.50.720">
    <property type="entry name" value="NAD(P)-binding Rossmann-like Domain"/>
    <property type="match status" value="1"/>
</dbReference>
<comment type="caution">
    <text evidence="2">The sequence shown here is derived from an EMBL/GenBank/DDBJ whole genome shotgun (WGS) entry which is preliminary data.</text>
</comment>
<dbReference type="SUPFAM" id="SSF51735">
    <property type="entry name" value="NAD(P)-binding Rossmann-fold domains"/>
    <property type="match status" value="1"/>
</dbReference>
<organism evidence="2 3">
    <name type="scientific">Aureobasidium pullulans</name>
    <name type="common">Black yeast</name>
    <name type="synonym">Pullularia pullulans</name>
    <dbReference type="NCBI Taxonomy" id="5580"/>
    <lineage>
        <taxon>Eukaryota</taxon>
        <taxon>Fungi</taxon>
        <taxon>Dikarya</taxon>
        <taxon>Ascomycota</taxon>
        <taxon>Pezizomycotina</taxon>
        <taxon>Dothideomycetes</taxon>
        <taxon>Dothideomycetidae</taxon>
        <taxon>Dothideales</taxon>
        <taxon>Saccotheciaceae</taxon>
        <taxon>Aureobasidium</taxon>
    </lineage>
</organism>
<reference evidence="2 3" key="1">
    <citation type="submission" date="2018-10" db="EMBL/GenBank/DDBJ databases">
        <title>Fifty Aureobasidium pullulans genomes reveal a recombining polyextremotolerant generalist.</title>
        <authorList>
            <person name="Gostincar C."/>
            <person name="Turk M."/>
            <person name="Zajc J."/>
            <person name="Gunde-Cimerman N."/>
        </authorList>
    </citation>
    <scope>NUCLEOTIDE SEQUENCE [LARGE SCALE GENOMIC DNA]</scope>
    <source>
        <strain evidence="2 3">EXF-4256</strain>
    </source>
</reference>
<gene>
    <name evidence="2" type="ORF">D6C94_06602</name>
</gene>
<protein>
    <recommendedName>
        <fullName evidence="4">NAD(P)-binding protein</fullName>
    </recommendedName>
</protein>
<evidence type="ECO:0000256" key="1">
    <source>
        <dbReference type="ARBA" id="ARBA00023002"/>
    </source>
</evidence>